<dbReference type="EMBL" id="CP027666">
    <property type="protein sequence ID" value="AVO33785.1"/>
    <property type="molecule type" value="Genomic_DNA"/>
</dbReference>
<feature type="transmembrane region" description="Helical" evidence="1">
    <location>
        <begin position="38"/>
        <end position="55"/>
    </location>
</feature>
<gene>
    <name evidence="2" type="ORF">C6570_05575</name>
</gene>
<dbReference type="AlphaFoldDB" id="A0A2S0MD10"/>
<reference evidence="2 3" key="1">
    <citation type="submission" date="2018-03" db="EMBL/GenBank/DDBJ databases">
        <title>Genome sequencing of Ottowia sp.</title>
        <authorList>
            <person name="Kim S.-J."/>
            <person name="Heo J."/>
            <person name="Kwon S.-W."/>
        </authorList>
    </citation>
    <scope>NUCLEOTIDE SEQUENCE [LARGE SCALE GENOMIC DNA]</scope>
    <source>
        <strain evidence="2 3">KADR8-3</strain>
    </source>
</reference>
<dbReference type="KEGG" id="otk:C6570_05575"/>
<keyword evidence="1" id="KW-0812">Transmembrane</keyword>
<proteinExistence type="predicted"/>
<evidence type="ECO:0008006" key="4">
    <source>
        <dbReference type="Google" id="ProtNLM"/>
    </source>
</evidence>
<feature type="transmembrane region" description="Helical" evidence="1">
    <location>
        <begin position="121"/>
        <end position="143"/>
    </location>
</feature>
<keyword evidence="1" id="KW-1133">Transmembrane helix</keyword>
<feature type="transmembrane region" description="Helical" evidence="1">
    <location>
        <begin position="67"/>
        <end position="87"/>
    </location>
</feature>
<keyword evidence="1" id="KW-0472">Membrane</keyword>
<dbReference type="OrthoDB" id="6088058at2"/>
<name>A0A2S0MD10_9BURK</name>
<sequence>MVLLAFALPVTALPANYHDFADQRTWLGLPHAMDVLSNLPFALMGAWGGLQLLRAGQRRIGAVQRALSALFFVGLMSTAACSSFYHWAPHDAGLCIDRLGMGLAFAGLLGLAVADRISDRAGVASAVVVALAAPATALVALWAANMTPWAVLQAGGLVLLAALALRAPRPRALGFAIVAVIAWYALAKGLELADQPVFEWTQGWLSGHSAKHVVAALAAWPVVQALHRAAAVTAPLGAAPTMR</sequence>
<organism evidence="2 3">
    <name type="scientific">Ottowia oryzae</name>
    <dbReference type="NCBI Taxonomy" id="2109914"/>
    <lineage>
        <taxon>Bacteria</taxon>
        <taxon>Pseudomonadati</taxon>
        <taxon>Pseudomonadota</taxon>
        <taxon>Betaproteobacteria</taxon>
        <taxon>Burkholderiales</taxon>
        <taxon>Comamonadaceae</taxon>
        <taxon>Ottowia</taxon>
    </lineage>
</organism>
<feature type="transmembrane region" description="Helical" evidence="1">
    <location>
        <begin position="99"/>
        <end position="114"/>
    </location>
</feature>
<protein>
    <recommendedName>
        <fullName evidence="4">Alkaline phytoceramidase</fullName>
    </recommendedName>
</protein>
<feature type="transmembrane region" description="Helical" evidence="1">
    <location>
        <begin position="149"/>
        <end position="165"/>
    </location>
</feature>
<accession>A0A2S0MD10</accession>
<dbReference type="PANTHER" id="PTHR34368">
    <property type="entry name" value="OS01G0962200 PROTEIN"/>
    <property type="match status" value="1"/>
</dbReference>
<keyword evidence="3" id="KW-1185">Reference proteome</keyword>
<dbReference type="PANTHER" id="PTHR34368:SF1">
    <property type="entry name" value="OS01G0962200 PROTEIN"/>
    <property type="match status" value="1"/>
</dbReference>
<evidence type="ECO:0000256" key="1">
    <source>
        <dbReference type="SAM" id="Phobius"/>
    </source>
</evidence>
<dbReference type="Proteomes" id="UP000239709">
    <property type="component" value="Chromosome"/>
</dbReference>
<evidence type="ECO:0000313" key="2">
    <source>
        <dbReference type="EMBL" id="AVO33785.1"/>
    </source>
</evidence>
<evidence type="ECO:0000313" key="3">
    <source>
        <dbReference type="Proteomes" id="UP000239709"/>
    </source>
</evidence>
<feature type="transmembrane region" description="Helical" evidence="1">
    <location>
        <begin position="172"/>
        <end position="190"/>
    </location>
</feature>